<gene>
    <name evidence="2" type="ORF">KPH14_002200</name>
</gene>
<protein>
    <recommendedName>
        <fullName evidence="1">Chitin-binding type-4 domain-containing protein</fullName>
    </recommendedName>
</protein>
<organism evidence="2 3">
    <name type="scientific">Odynerus spinipes</name>
    <dbReference type="NCBI Taxonomy" id="1348599"/>
    <lineage>
        <taxon>Eukaryota</taxon>
        <taxon>Metazoa</taxon>
        <taxon>Ecdysozoa</taxon>
        <taxon>Arthropoda</taxon>
        <taxon>Hexapoda</taxon>
        <taxon>Insecta</taxon>
        <taxon>Pterygota</taxon>
        <taxon>Neoptera</taxon>
        <taxon>Endopterygota</taxon>
        <taxon>Hymenoptera</taxon>
        <taxon>Apocrita</taxon>
        <taxon>Aculeata</taxon>
        <taxon>Vespoidea</taxon>
        <taxon>Vespidae</taxon>
        <taxon>Eumeninae</taxon>
        <taxon>Odynerus</taxon>
    </lineage>
</organism>
<keyword evidence="3" id="KW-1185">Reference proteome</keyword>
<dbReference type="EMBL" id="JAIFRP010000038">
    <property type="protein sequence ID" value="KAK2581715.1"/>
    <property type="molecule type" value="Genomic_DNA"/>
</dbReference>
<dbReference type="InterPro" id="IPR004302">
    <property type="entry name" value="Cellulose/chitin-bd_N"/>
</dbReference>
<dbReference type="Pfam" id="PF03067">
    <property type="entry name" value="LPMO_10"/>
    <property type="match status" value="1"/>
</dbReference>
<reference evidence="2" key="1">
    <citation type="submission" date="2021-08" db="EMBL/GenBank/DDBJ databases">
        <authorList>
            <person name="Misof B."/>
            <person name="Oliver O."/>
            <person name="Podsiadlowski L."/>
            <person name="Donath A."/>
            <person name="Peters R."/>
            <person name="Mayer C."/>
            <person name="Rust J."/>
            <person name="Gunkel S."/>
            <person name="Lesny P."/>
            <person name="Martin S."/>
            <person name="Oeyen J.P."/>
            <person name="Petersen M."/>
            <person name="Panagiotis P."/>
            <person name="Wilbrandt J."/>
            <person name="Tanja T."/>
        </authorList>
    </citation>
    <scope>NUCLEOTIDE SEQUENCE</scope>
    <source>
        <strain evidence="2">GBR_01_08_01A</strain>
        <tissue evidence="2">Thorax + abdomen</tissue>
    </source>
</reference>
<dbReference type="PANTHER" id="PTHR21113:SF4">
    <property type="entry name" value="CHITIN-BINDING TYPE-4 DOMAIN-CONTAINING PROTEIN"/>
    <property type="match status" value="1"/>
</dbReference>
<dbReference type="PANTHER" id="PTHR21113">
    <property type="entry name" value="AGAP001705-PA"/>
    <property type="match status" value="1"/>
</dbReference>
<feature type="domain" description="Chitin-binding type-4" evidence="1">
    <location>
        <begin position="1"/>
        <end position="186"/>
    </location>
</feature>
<accession>A0AAD9RL41</accession>
<reference evidence="2" key="2">
    <citation type="journal article" date="2023" name="Commun. Biol.">
        <title>Intrasexual cuticular hydrocarbon dimorphism in a wasp sheds light on hydrocarbon biosynthesis genes in Hymenoptera.</title>
        <authorList>
            <person name="Moris V.C."/>
            <person name="Podsiadlowski L."/>
            <person name="Martin S."/>
            <person name="Oeyen J.P."/>
            <person name="Donath A."/>
            <person name="Petersen M."/>
            <person name="Wilbrandt J."/>
            <person name="Misof B."/>
            <person name="Liedtke D."/>
            <person name="Thamm M."/>
            <person name="Scheiner R."/>
            <person name="Schmitt T."/>
            <person name="Niehuis O."/>
        </authorList>
    </citation>
    <scope>NUCLEOTIDE SEQUENCE</scope>
    <source>
        <strain evidence="2">GBR_01_08_01A</strain>
    </source>
</reference>
<dbReference type="AlphaFoldDB" id="A0AAD9RL41"/>
<name>A0AAD9RL41_9HYME</name>
<dbReference type="Proteomes" id="UP001258017">
    <property type="component" value="Unassembled WGS sequence"/>
</dbReference>
<proteinExistence type="predicted"/>
<sequence length="189" mass="21181">MIHPISRSSAWREGFPVPPNYTDNQLYCGGFAVQYEKNKGNCGECGDDWSLPRPRPNENGGTYGTGVIVEEYQANSNFEITVNLTASHLGYFEFAICPLSEPNELETDECFKKYPVQLADGTYHYQITKFGSNVYTIEAVLPEGLTCEHCVIRWHYRTANSWGVCEDGTEALGCGNQEIFRSCSDIAIH</sequence>
<evidence type="ECO:0000313" key="2">
    <source>
        <dbReference type="EMBL" id="KAK2581715.1"/>
    </source>
</evidence>
<evidence type="ECO:0000259" key="1">
    <source>
        <dbReference type="Pfam" id="PF03067"/>
    </source>
</evidence>
<comment type="caution">
    <text evidence="2">The sequence shown here is derived from an EMBL/GenBank/DDBJ whole genome shotgun (WGS) entry which is preliminary data.</text>
</comment>
<evidence type="ECO:0000313" key="3">
    <source>
        <dbReference type="Proteomes" id="UP001258017"/>
    </source>
</evidence>